<keyword evidence="2" id="KW-1185">Reference proteome</keyword>
<reference evidence="1 2" key="1">
    <citation type="submission" date="2021-06" db="EMBL/GenBank/DDBJ databases">
        <authorList>
            <person name="Palmer J.M."/>
        </authorList>
    </citation>
    <scope>NUCLEOTIDE SEQUENCE [LARGE SCALE GENOMIC DNA]</scope>
    <source>
        <strain evidence="1 2">CL_MEX2019</strain>
        <tissue evidence="1">Muscle</tissue>
    </source>
</reference>
<evidence type="ECO:0000313" key="2">
    <source>
        <dbReference type="Proteomes" id="UP001352852"/>
    </source>
</evidence>
<accession>A0ABU7F762</accession>
<organism evidence="1 2">
    <name type="scientific">Characodon lateralis</name>
    <dbReference type="NCBI Taxonomy" id="208331"/>
    <lineage>
        <taxon>Eukaryota</taxon>
        <taxon>Metazoa</taxon>
        <taxon>Chordata</taxon>
        <taxon>Craniata</taxon>
        <taxon>Vertebrata</taxon>
        <taxon>Euteleostomi</taxon>
        <taxon>Actinopterygii</taxon>
        <taxon>Neopterygii</taxon>
        <taxon>Teleostei</taxon>
        <taxon>Neoteleostei</taxon>
        <taxon>Acanthomorphata</taxon>
        <taxon>Ovalentaria</taxon>
        <taxon>Atherinomorphae</taxon>
        <taxon>Cyprinodontiformes</taxon>
        <taxon>Goodeidae</taxon>
        <taxon>Characodon</taxon>
    </lineage>
</organism>
<name>A0ABU7F762_9TELE</name>
<comment type="caution">
    <text evidence="1">The sequence shown here is derived from an EMBL/GenBank/DDBJ whole genome shotgun (WGS) entry which is preliminary data.</text>
</comment>
<evidence type="ECO:0000313" key="1">
    <source>
        <dbReference type="EMBL" id="MED6294384.1"/>
    </source>
</evidence>
<dbReference type="EMBL" id="JAHUTJ010075716">
    <property type="protein sequence ID" value="MED6294384.1"/>
    <property type="molecule type" value="Genomic_DNA"/>
</dbReference>
<protein>
    <submittedName>
        <fullName evidence="1">Uncharacterized protein</fullName>
    </submittedName>
</protein>
<sequence length="178" mass="20072">MPTLSPPRPVHLTRIKHCPLRYKTHTVVNPSHSTTNKVIIALKLLQKNLRIQVPMCNMAPRVKSTTIALTSQSLLNTAAAKRTFKLLLNCWRSVFVYFCSKLLHEFGKSNSDLFKEKTKTNLLYADFGSGTQPKPIKLALLKNKDKMILSPSIQSTGSFTVITKHQETLSPTMFYAPM</sequence>
<gene>
    <name evidence="1" type="ORF">CHARACLAT_020534</name>
</gene>
<proteinExistence type="predicted"/>
<dbReference type="Proteomes" id="UP001352852">
    <property type="component" value="Unassembled WGS sequence"/>
</dbReference>